<dbReference type="AlphaFoldDB" id="A0A238BZZ6"/>
<protein>
    <submittedName>
        <fullName evidence="2">Uncharacterized protein</fullName>
    </submittedName>
</protein>
<proteinExistence type="predicted"/>
<name>A0A238BZZ6_9BILA</name>
<keyword evidence="1" id="KW-1133">Transmembrane helix</keyword>
<keyword evidence="1" id="KW-0472">Membrane</keyword>
<accession>A0A238BZZ6</accession>
<organism evidence="2 3">
    <name type="scientific">Onchocerca flexuosa</name>
    <dbReference type="NCBI Taxonomy" id="387005"/>
    <lineage>
        <taxon>Eukaryota</taxon>
        <taxon>Metazoa</taxon>
        <taxon>Ecdysozoa</taxon>
        <taxon>Nematoda</taxon>
        <taxon>Chromadorea</taxon>
        <taxon>Rhabditida</taxon>
        <taxon>Spirurina</taxon>
        <taxon>Spiruromorpha</taxon>
        <taxon>Filarioidea</taxon>
        <taxon>Onchocercidae</taxon>
        <taxon>Onchocerca</taxon>
    </lineage>
</organism>
<keyword evidence="3" id="KW-1185">Reference proteome</keyword>
<keyword evidence="1" id="KW-0812">Transmembrane</keyword>
<feature type="transmembrane region" description="Helical" evidence="1">
    <location>
        <begin position="7"/>
        <end position="28"/>
    </location>
</feature>
<dbReference type="Proteomes" id="UP000242913">
    <property type="component" value="Unassembled WGS sequence"/>
</dbReference>
<evidence type="ECO:0000313" key="3">
    <source>
        <dbReference type="Proteomes" id="UP000242913"/>
    </source>
</evidence>
<gene>
    <name evidence="2" type="ORF">X798_02597</name>
</gene>
<dbReference type="EMBL" id="KZ269987">
    <property type="protein sequence ID" value="OZC10290.1"/>
    <property type="molecule type" value="Genomic_DNA"/>
</dbReference>
<evidence type="ECO:0000256" key="1">
    <source>
        <dbReference type="SAM" id="Phobius"/>
    </source>
</evidence>
<evidence type="ECO:0000313" key="2">
    <source>
        <dbReference type="EMBL" id="OZC10290.1"/>
    </source>
</evidence>
<reference evidence="2 3" key="1">
    <citation type="submission" date="2015-12" db="EMBL/GenBank/DDBJ databases">
        <title>Draft genome of the nematode, Onchocerca flexuosa.</title>
        <authorList>
            <person name="Mitreva M."/>
        </authorList>
    </citation>
    <scope>NUCLEOTIDE SEQUENCE [LARGE SCALE GENOMIC DNA]</scope>
    <source>
        <strain evidence="2">Red Deer</strain>
    </source>
</reference>
<sequence length="95" mass="11066">MMCILTLLYLFFNEFLLLLALTVLWFFVDISQLIMTLQFKKKISSSQQSIKSSDFISSFLDYSVNLKSDPQRPNDRRKFPHCVHTVVISSECHDG</sequence>